<dbReference type="PROSITE" id="PS51354">
    <property type="entry name" value="GLUTAREDOXIN_2"/>
    <property type="match status" value="1"/>
</dbReference>
<dbReference type="Proteomes" id="UP000308917">
    <property type="component" value="Unassembled WGS sequence"/>
</dbReference>
<dbReference type="AlphaFoldDB" id="A0A4S8FAW2"/>
<dbReference type="PANTHER" id="PTHR34386">
    <property type="entry name" value="GLUTAREDOXIN"/>
    <property type="match status" value="1"/>
</dbReference>
<dbReference type="InterPro" id="IPR011909">
    <property type="entry name" value="GlrX_NrdH"/>
</dbReference>
<evidence type="ECO:0000256" key="4">
    <source>
        <dbReference type="ARBA" id="ARBA00022448"/>
    </source>
</evidence>
<dbReference type="InterPro" id="IPR002109">
    <property type="entry name" value="Glutaredoxin"/>
</dbReference>
<reference evidence="9 10" key="1">
    <citation type="journal article" date="2015" name="Antonie Van Leeuwenhoek">
        <title>Lampropedia puyangensis sp. nov., isolated from symptomatic bark of Populus ? euramericana canker and emended description of Lampropedia hyalina (Ehrenberg 1832) Lee et al. 2004.</title>
        <authorList>
            <person name="Li Y."/>
            <person name="Wang T."/>
            <person name="Piao C.G."/>
            <person name="Wang L.F."/>
            <person name="Tian G.Z."/>
            <person name="Zhu T.H."/>
            <person name="Guo M.W."/>
        </authorList>
    </citation>
    <scope>NUCLEOTIDE SEQUENCE [LARGE SCALE GENOMIC DNA]</scope>
    <source>
        <strain evidence="9 10">2-bin</strain>
    </source>
</reference>
<dbReference type="CDD" id="cd02976">
    <property type="entry name" value="NrdH"/>
    <property type="match status" value="1"/>
</dbReference>
<dbReference type="SUPFAM" id="SSF52833">
    <property type="entry name" value="Thioredoxin-like"/>
    <property type="match status" value="1"/>
</dbReference>
<sequence length="76" mass="8184">MQVTVYSTPSCVQCTATYRALDRQGIAYEVVDLSQDTAAMEKVKALGYSQAPVVMAGNEHWSGFRPDKIGSLTAAV</sequence>
<dbReference type="InterPro" id="IPR036249">
    <property type="entry name" value="Thioredoxin-like_sf"/>
</dbReference>
<dbReference type="PANTHER" id="PTHR34386:SF1">
    <property type="entry name" value="GLUTAREDOXIN-LIKE PROTEIN NRDH"/>
    <property type="match status" value="1"/>
</dbReference>
<evidence type="ECO:0000259" key="8">
    <source>
        <dbReference type="Pfam" id="PF00462"/>
    </source>
</evidence>
<evidence type="ECO:0000256" key="5">
    <source>
        <dbReference type="ARBA" id="ARBA00022982"/>
    </source>
</evidence>
<comment type="caution">
    <text evidence="9">The sequence shown here is derived from an EMBL/GenBank/DDBJ whole genome shotgun (WGS) entry which is preliminary data.</text>
</comment>
<gene>
    <name evidence="9" type="primary">nrdH</name>
    <name evidence="9" type="ORF">E9531_03315</name>
</gene>
<protein>
    <recommendedName>
        <fullName evidence="3">Glutaredoxin-like protein NrdH</fullName>
    </recommendedName>
</protein>
<dbReference type="Pfam" id="PF00462">
    <property type="entry name" value="Glutaredoxin"/>
    <property type="match status" value="1"/>
</dbReference>
<keyword evidence="4" id="KW-0813">Transport</keyword>
<evidence type="ECO:0000313" key="9">
    <source>
        <dbReference type="EMBL" id="THU04437.1"/>
    </source>
</evidence>
<dbReference type="InterPro" id="IPR051548">
    <property type="entry name" value="Grx-like_ET"/>
</dbReference>
<dbReference type="Gene3D" id="3.40.30.10">
    <property type="entry name" value="Glutaredoxin"/>
    <property type="match status" value="1"/>
</dbReference>
<evidence type="ECO:0000256" key="6">
    <source>
        <dbReference type="ARBA" id="ARBA00023157"/>
    </source>
</evidence>
<feature type="domain" description="Glutaredoxin" evidence="8">
    <location>
        <begin position="3"/>
        <end position="61"/>
    </location>
</feature>
<proteinExistence type="inferred from homology"/>
<dbReference type="GO" id="GO:0009055">
    <property type="term" value="F:electron transfer activity"/>
    <property type="evidence" value="ECO:0007669"/>
    <property type="project" value="TreeGrafter"/>
</dbReference>
<evidence type="ECO:0000256" key="2">
    <source>
        <dbReference type="ARBA" id="ARBA00007787"/>
    </source>
</evidence>
<evidence type="ECO:0000313" key="10">
    <source>
        <dbReference type="Proteomes" id="UP000308917"/>
    </source>
</evidence>
<dbReference type="RefSeq" id="WP_136572332.1">
    <property type="nucleotide sequence ID" value="NZ_STFG01000002.1"/>
</dbReference>
<keyword evidence="5" id="KW-0249">Electron transport</keyword>
<name>A0A4S8FAW2_9BURK</name>
<comment type="function">
    <text evidence="1">Electron transport system for the ribonucleotide reductase system NrdEF.</text>
</comment>
<keyword evidence="6" id="KW-1015">Disulfide bond</keyword>
<dbReference type="EMBL" id="STFG01000002">
    <property type="protein sequence ID" value="THU04437.1"/>
    <property type="molecule type" value="Genomic_DNA"/>
</dbReference>
<evidence type="ECO:0000256" key="7">
    <source>
        <dbReference type="ARBA" id="ARBA00023284"/>
    </source>
</evidence>
<accession>A0A4S8FAW2</accession>
<evidence type="ECO:0000256" key="3">
    <source>
        <dbReference type="ARBA" id="ARBA00017945"/>
    </source>
</evidence>
<dbReference type="NCBIfam" id="TIGR02194">
    <property type="entry name" value="GlrX_NrdH"/>
    <property type="match status" value="1"/>
</dbReference>
<dbReference type="OrthoDB" id="9795531at2"/>
<comment type="similarity">
    <text evidence="2">Belongs to the glutaredoxin family.</text>
</comment>
<keyword evidence="10" id="KW-1185">Reference proteome</keyword>
<evidence type="ECO:0000256" key="1">
    <source>
        <dbReference type="ARBA" id="ARBA00002292"/>
    </source>
</evidence>
<organism evidence="9 10">
    <name type="scientific">Lampropedia puyangensis</name>
    <dbReference type="NCBI Taxonomy" id="1330072"/>
    <lineage>
        <taxon>Bacteria</taxon>
        <taxon>Pseudomonadati</taxon>
        <taxon>Pseudomonadota</taxon>
        <taxon>Betaproteobacteria</taxon>
        <taxon>Burkholderiales</taxon>
        <taxon>Comamonadaceae</taxon>
        <taxon>Lampropedia</taxon>
    </lineage>
</organism>
<keyword evidence="7" id="KW-0676">Redox-active center</keyword>
<dbReference type="GO" id="GO:0045454">
    <property type="term" value="P:cell redox homeostasis"/>
    <property type="evidence" value="ECO:0007669"/>
    <property type="project" value="InterPro"/>
</dbReference>